<dbReference type="InterPro" id="IPR048682">
    <property type="entry name" value="COG4"/>
</dbReference>
<dbReference type="Gene3D" id="1.20.58.1970">
    <property type="match status" value="1"/>
</dbReference>
<evidence type="ECO:0008006" key="4">
    <source>
        <dbReference type="Google" id="ProtNLM"/>
    </source>
</evidence>
<protein>
    <recommendedName>
        <fullName evidence="4">Component of oligomeric Golgi complex 4</fullName>
    </recommendedName>
</protein>
<dbReference type="Proteomes" id="UP000266841">
    <property type="component" value="Unassembled WGS sequence"/>
</dbReference>
<dbReference type="AlphaFoldDB" id="K0T8H9"/>
<keyword evidence="3" id="KW-1185">Reference proteome</keyword>
<dbReference type="OrthoDB" id="47059at2759"/>
<dbReference type="PANTHER" id="PTHR24016:SF0">
    <property type="entry name" value="CONSERVED OLIGOMERIC GOLGI COMPLEX SUBUNIT 4"/>
    <property type="match status" value="1"/>
</dbReference>
<evidence type="ECO:0000256" key="1">
    <source>
        <dbReference type="SAM" id="MobiDB-lite"/>
    </source>
</evidence>
<proteinExistence type="predicted"/>
<dbReference type="eggNOG" id="ENOG502SDKR">
    <property type="taxonomic scope" value="Eukaryota"/>
</dbReference>
<sequence>MDHDDDALPPPSVANAESIVNGIQQCQLAMEESRLSLRPIMAIMEEQIQADDKIKDYSDGKIVQDCLGAVERIFGSIGVLVSRLADGGLILLDEQGNPQSESSKDNRDDVYLLMASNCIAKASGFIGHQCFTLLEGDSMIDDGPLDDYTRGHGEEEHHSLPVQPCMARLTELTLRILQTEMTIVAPGNCSSEEISSSSLIEAYADYQRRCVRTRSKPSITSLAELRRIAASQGCYVSDILDEERRRQQFDTGIHLGDDDNGEDSESCEGGTARGQPHAQAMTVILGEASSLMQPLAAWRDALAPTSEGDNELCLQIQRLCQESVETLDNEAQTLATTVGSWFVADQSGLANLEQSTEDDTHTRSDLLSIESSLEEMAFMCQVVARYCEFSKQMVPSNGPGTSKLQDLLTENSLHYSTLETRLATMQFRQALSLASPQLIELGRPALQVPSIVEDAHYICVRAIERASGTRSEQAIWTVGHFVCEIWGANESKGVYNALMEGIGCVGDSSTHENSANDSTTTSPAKIDNAFAAALLEAVDGGGDDQAKPSRSNPNSAPPSGGLSALFGSRRNGESQQNRIDSELCSLNGIAAASNSCSALSNLFRELVDEKNHEAPSSSRGPGEDSDSSMLTFARDELASHSQSYMRLLKKHVHALVSELCGGDDLFDCDGQLCLQNLRLFIEGEVYSINSASLSSLESDDRLESAIIGPIRRSKLFEEIAMDKCDAVVVLHIAEAMSTKTSEIILQTLLRGCCRFNEWGAMLLSKQVRLLQNVYCELVLEIANSSETASAPVNTASVLQQFEKVKQAVSILQLEKPSDWLSFSYKVGDSDDTNLTTHEIEKIMNLRDDFNEEAIARVCIQIAS</sequence>
<accession>K0T8H9</accession>
<evidence type="ECO:0000313" key="2">
    <source>
        <dbReference type="EMBL" id="EJK69646.1"/>
    </source>
</evidence>
<reference evidence="2 3" key="1">
    <citation type="journal article" date="2012" name="Genome Biol.">
        <title>Genome and low-iron response of an oceanic diatom adapted to chronic iron limitation.</title>
        <authorList>
            <person name="Lommer M."/>
            <person name="Specht M."/>
            <person name="Roy A.S."/>
            <person name="Kraemer L."/>
            <person name="Andreson R."/>
            <person name="Gutowska M.A."/>
            <person name="Wolf J."/>
            <person name="Bergner S.V."/>
            <person name="Schilhabel M.B."/>
            <person name="Klostermeier U.C."/>
            <person name="Beiko R.G."/>
            <person name="Rosenstiel P."/>
            <person name="Hippler M."/>
            <person name="Laroche J."/>
        </authorList>
    </citation>
    <scope>NUCLEOTIDE SEQUENCE [LARGE SCALE GENOMIC DNA]</scope>
    <source>
        <strain evidence="2 3">CCMP1005</strain>
    </source>
</reference>
<comment type="caution">
    <text evidence="2">The sequence shown here is derived from an EMBL/GenBank/DDBJ whole genome shotgun (WGS) entry which is preliminary data.</text>
</comment>
<feature type="compositionally biased region" description="Low complexity" evidence="1">
    <location>
        <begin position="548"/>
        <end position="564"/>
    </location>
</feature>
<name>K0T8H9_THAOC</name>
<dbReference type="PANTHER" id="PTHR24016">
    <property type="entry name" value="CONSERVED OLIGOMERIC GOLGI COMPLEX SUBUNIT 4"/>
    <property type="match status" value="1"/>
</dbReference>
<evidence type="ECO:0000313" key="3">
    <source>
        <dbReference type="Proteomes" id="UP000266841"/>
    </source>
</evidence>
<organism evidence="2 3">
    <name type="scientific">Thalassiosira oceanica</name>
    <name type="common">Marine diatom</name>
    <dbReference type="NCBI Taxonomy" id="159749"/>
    <lineage>
        <taxon>Eukaryota</taxon>
        <taxon>Sar</taxon>
        <taxon>Stramenopiles</taxon>
        <taxon>Ochrophyta</taxon>
        <taxon>Bacillariophyta</taxon>
        <taxon>Coscinodiscophyceae</taxon>
        <taxon>Thalassiosirophycidae</taxon>
        <taxon>Thalassiosirales</taxon>
        <taxon>Thalassiosiraceae</taxon>
        <taxon>Thalassiosira</taxon>
    </lineage>
</organism>
<feature type="region of interest" description="Disordered" evidence="1">
    <location>
        <begin position="251"/>
        <end position="276"/>
    </location>
</feature>
<dbReference type="EMBL" id="AGNL01009782">
    <property type="protein sequence ID" value="EJK69646.1"/>
    <property type="molecule type" value="Genomic_DNA"/>
</dbReference>
<gene>
    <name evidence="2" type="ORF">THAOC_09072</name>
</gene>
<dbReference type="OMA" id="YLLMASN"/>
<feature type="region of interest" description="Disordered" evidence="1">
    <location>
        <begin position="540"/>
        <end position="571"/>
    </location>
</feature>